<protein>
    <submittedName>
        <fullName evidence="2">Unannotated protein</fullName>
    </submittedName>
</protein>
<evidence type="ECO:0000256" key="1">
    <source>
        <dbReference type="SAM" id="MobiDB-lite"/>
    </source>
</evidence>
<gene>
    <name evidence="2" type="ORF">UFOPK2579_02147</name>
</gene>
<accession>A0A6J6RMD8</accession>
<feature type="compositionally biased region" description="Low complexity" evidence="1">
    <location>
        <begin position="274"/>
        <end position="299"/>
    </location>
</feature>
<reference evidence="2" key="1">
    <citation type="submission" date="2020-05" db="EMBL/GenBank/DDBJ databases">
        <authorList>
            <person name="Chiriac C."/>
            <person name="Salcher M."/>
            <person name="Ghai R."/>
            <person name="Kavagutti S V."/>
        </authorList>
    </citation>
    <scope>NUCLEOTIDE SEQUENCE</scope>
</reference>
<evidence type="ECO:0000313" key="2">
    <source>
        <dbReference type="EMBL" id="CAB4723534.1"/>
    </source>
</evidence>
<dbReference type="AlphaFoldDB" id="A0A6J6RMD8"/>
<proteinExistence type="predicted"/>
<sequence length="309" mass="32880">MHAHRHGVVAAVLREQLTDREQLDHAAHLARRLHVGSGDLGDALAVDVGGGDPGVEGERGQDRGLRRGIEALDVGGRVGLRVAELLGLLERLAEAGAGAVHLVEDEVGGAVDDAEHPRHAIAGQRLAQRAQDRDRPRDSRLVVEVAPGPLGSLVERRAVLGEQRLVGRHDAGSVGQRGEDEGAGRLDAADHLDHQVDVVACHQALGVGGEQALGHVDVAGRVEAAYGDAGQLDRRADARRQVARLLAEQTHHLRAHRAAAQHRHLERCEVLHQSSPTSVANRSSSVSRRTTTRATPSRTAITGGRSAWL</sequence>
<dbReference type="EMBL" id="CAEZXR010000297">
    <property type="protein sequence ID" value="CAB4723534.1"/>
    <property type="molecule type" value="Genomic_DNA"/>
</dbReference>
<organism evidence="2">
    <name type="scientific">freshwater metagenome</name>
    <dbReference type="NCBI Taxonomy" id="449393"/>
    <lineage>
        <taxon>unclassified sequences</taxon>
        <taxon>metagenomes</taxon>
        <taxon>ecological metagenomes</taxon>
    </lineage>
</organism>
<feature type="region of interest" description="Disordered" evidence="1">
    <location>
        <begin position="271"/>
        <end position="309"/>
    </location>
</feature>
<name>A0A6J6RMD8_9ZZZZ</name>